<dbReference type="InterPro" id="IPR013362">
    <property type="entry name" value="Pilus_4_PilV"/>
</dbReference>
<proteinExistence type="predicted"/>
<protein>
    <submittedName>
        <fullName evidence="2">Type IV pilus modification protein PilV</fullName>
    </submittedName>
</protein>
<dbReference type="InterPro" id="IPR012902">
    <property type="entry name" value="N_methyl_site"/>
</dbReference>
<dbReference type="Proteomes" id="UP000239936">
    <property type="component" value="Unassembled WGS sequence"/>
</dbReference>
<dbReference type="NCBIfam" id="TIGR02532">
    <property type="entry name" value="IV_pilin_GFxxxE"/>
    <property type="match status" value="1"/>
</dbReference>
<feature type="transmembrane region" description="Helical" evidence="1">
    <location>
        <begin position="12"/>
        <end position="33"/>
    </location>
</feature>
<dbReference type="NCBIfam" id="TIGR02523">
    <property type="entry name" value="type_IV_pilV"/>
    <property type="match status" value="1"/>
</dbReference>
<keyword evidence="1" id="KW-1133">Transmembrane helix</keyword>
<sequence length="150" mass="15980">MTTYRYYQQGFTLLEVMISALVLSVGLLGLAALQGVSLKMSQGSYLRVQAVNLAYEIIDAMRANKPNAASYDGTWAAITGNQTFATAYSSGAAIATADLTAWRNHLAYLPSGTATISVTGGTMVTVTITWDESRLEGTGSSQSFLFTTEL</sequence>
<name>A0A2S7XVY2_9GAMM</name>
<keyword evidence="3" id="KW-1185">Reference proteome</keyword>
<reference evidence="2 3" key="1">
    <citation type="submission" date="2018-01" db="EMBL/GenBank/DDBJ databases">
        <title>The complete genome sequence of Chromatium okenii LaCa, a purple sulfur bacterium with a turbulent life.</title>
        <authorList>
            <person name="Luedin S.M."/>
            <person name="Liechti N."/>
            <person name="Storelli N."/>
            <person name="Danza F."/>
            <person name="Wittwer M."/>
            <person name="Pothier J.F."/>
            <person name="Tonolla M.A."/>
        </authorList>
    </citation>
    <scope>NUCLEOTIDE SEQUENCE [LARGE SCALE GENOMIC DNA]</scope>
    <source>
        <strain evidence="2 3">LaCa</strain>
    </source>
</reference>
<keyword evidence="1" id="KW-0472">Membrane</keyword>
<dbReference type="RefSeq" id="WP_105072414.1">
    <property type="nucleotide sequence ID" value="NZ_PPGH01000008.1"/>
</dbReference>
<organism evidence="2 3">
    <name type="scientific">Chromatium okenii</name>
    <dbReference type="NCBI Taxonomy" id="61644"/>
    <lineage>
        <taxon>Bacteria</taxon>
        <taxon>Pseudomonadati</taxon>
        <taxon>Pseudomonadota</taxon>
        <taxon>Gammaproteobacteria</taxon>
        <taxon>Chromatiales</taxon>
        <taxon>Chromatiaceae</taxon>
        <taxon>Chromatium</taxon>
    </lineage>
</organism>
<comment type="caution">
    <text evidence="2">The sequence shown here is derived from an EMBL/GenBank/DDBJ whole genome shotgun (WGS) entry which is preliminary data.</text>
</comment>
<evidence type="ECO:0000313" key="2">
    <source>
        <dbReference type="EMBL" id="PQJ97592.1"/>
    </source>
</evidence>
<dbReference type="EMBL" id="PPGH01000008">
    <property type="protein sequence ID" value="PQJ97592.1"/>
    <property type="molecule type" value="Genomic_DNA"/>
</dbReference>
<gene>
    <name evidence="2" type="primary">pilV</name>
    <name evidence="2" type="ORF">CXB77_00720</name>
</gene>
<dbReference type="Pfam" id="PF07963">
    <property type="entry name" value="N_methyl"/>
    <property type="match status" value="1"/>
</dbReference>
<evidence type="ECO:0000313" key="3">
    <source>
        <dbReference type="Proteomes" id="UP000239936"/>
    </source>
</evidence>
<dbReference type="OrthoDB" id="8547299at2"/>
<dbReference type="AlphaFoldDB" id="A0A2S7XVY2"/>
<evidence type="ECO:0000256" key="1">
    <source>
        <dbReference type="SAM" id="Phobius"/>
    </source>
</evidence>
<accession>A0A2S7XVY2</accession>
<keyword evidence="1" id="KW-0812">Transmembrane</keyword>